<dbReference type="AlphaFoldDB" id="A0A0A9GGY0"/>
<feature type="region of interest" description="Disordered" evidence="1">
    <location>
        <begin position="39"/>
        <end position="76"/>
    </location>
</feature>
<accession>A0A0A9GGY0</accession>
<proteinExistence type="predicted"/>
<reference evidence="2" key="1">
    <citation type="submission" date="2014-09" db="EMBL/GenBank/DDBJ databases">
        <authorList>
            <person name="Magalhaes I.L.F."/>
            <person name="Oliveira U."/>
            <person name="Santos F.R."/>
            <person name="Vidigal T.H.D.A."/>
            <person name="Brescovit A.D."/>
            <person name="Santos A.J."/>
        </authorList>
    </citation>
    <scope>NUCLEOTIDE SEQUENCE</scope>
    <source>
        <tissue evidence="2">Shoot tissue taken approximately 20 cm above the soil surface</tissue>
    </source>
</reference>
<evidence type="ECO:0000256" key="1">
    <source>
        <dbReference type="SAM" id="MobiDB-lite"/>
    </source>
</evidence>
<evidence type="ECO:0000313" key="2">
    <source>
        <dbReference type="EMBL" id="JAE22664.1"/>
    </source>
</evidence>
<feature type="compositionally biased region" description="Polar residues" evidence="1">
    <location>
        <begin position="39"/>
        <end position="53"/>
    </location>
</feature>
<dbReference type="EMBL" id="GBRH01175232">
    <property type="protein sequence ID" value="JAE22664.1"/>
    <property type="molecule type" value="Transcribed_RNA"/>
</dbReference>
<reference evidence="2" key="2">
    <citation type="journal article" date="2015" name="Data Brief">
        <title>Shoot transcriptome of the giant reed, Arundo donax.</title>
        <authorList>
            <person name="Barrero R.A."/>
            <person name="Guerrero F.D."/>
            <person name="Moolhuijzen P."/>
            <person name="Goolsby J.A."/>
            <person name="Tidwell J."/>
            <person name="Bellgard S.E."/>
            <person name="Bellgard M.I."/>
        </authorList>
    </citation>
    <scope>NUCLEOTIDE SEQUENCE</scope>
    <source>
        <tissue evidence="2">Shoot tissue taken approximately 20 cm above the soil surface</tissue>
    </source>
</reference>
<protein>
    <submittedName>
        <fullName evidence="2">Uncharacterized protein</fullName>
    </submittedName>
</protein>
<feature type="compositionally biased region" description="Polar residues" evidence="1">
    <location>
        <begin position="66"/>
        <end position="76"/>
    </location>
</feature>
<name>A0A0A9GGY0_ARUDO</name>
<sequence length="76" mass="8126">MSFNVCHARSITVFTIYHGRFPVFGSVNTLRTKSLRPVSYTSQNRVGQSSGSTGLVPKPGALSLDPTFSSSCQSAT</sequence>
<organism evidence="2">
    <name type="scientific">Arundo donax</name>
    <name type="common">Giant reed</name>
    <name type="synonym">Donax arundinaceus</name>
    <dbReference type="NCBI Taxonomy" id="35708"/>
    <lineage>
        <taxon>Eukaryota</taxon>
        <taxon>Viridiplantae</taxon>
        <taxon>Streptophyta</taxon>
        <taxon>Embryophyta</taxon>
        <taxon>Tracheophyta</taxon>
        <taxon>Spermatophyta</taxon>
        <taxon>Magnoliopsida</taxon>
        <taxon>Liliopsida</taxon>
        <taxon>Poales</taxon>
        <taxon>Poaceae</taxon>
        <taxon>PACMAD clade</taxon>
        <taxon>Arundinoideae</taxon>
        <taxon>Arundineae</taxon>
        <taxon>Arundo</taxon>
    </lineage>
</organism>